<dbReference type="Gene3D" id="1.25.40.10">
    <property type="entry name" value="Tetratricopeptide repeat domain"/>
    <property type="match status" value="2"/>
</dbReference>
<feature type="domain" description="HTH luxR-type" evidence="3">
    <location>
        <begin position="449"/>
        <end position="506"/>
    </location>
</feature>
<evidence type="ECO:0000256" key="2">
    <source>
        <dbReference type="SAM" id="Phobius"/>
    </source>
</evidence>
<protein>
    <recommendedName>
        <fullName evidence="3">HTH luxR-type domain-containing protein</fullName>
    </recommendedName>
</protein>
<keyword evidence="2" id="KW-0472">Membrane</keyword>
<feature type="transmembrane region" description="Helical" evidence="2">
    <location>
        <begin position="352"/>
        <end position="371"/>
    </location>
</feature>
<dbReference type="AlphaFoldDB" id="A0A511NLS0"/>
<dbReference type="SMART" id="SM00421">
    <property type="entry name" value="HTH_LUXR"/>
    <property type="match status" value="1"/>
</dbReference>
<dbReference type="InterPro" id="IPR011990">
    <property type="entry name" value="TPR-like_helical_dom_sf"/>
</dbReference>
<dbReference type="InterPro" id="IPR016032">
    <property type="entry name" value="Sig_transdc_resp-reg_C-effctor"/>
</dbReference>
<name>A0A511NLS0_9FLAO</name>
<dbReference type="EMBL" id="BJXC01000025">
    <property type="protein sequence ID" value="GEM53161.1"/>
    <property type="molecule type" value="Genomic_DNA"/>
</dbReference>
<feature type="transmembrane region" description="Helical" evidence="2">
    <location>
        <begin position="12"/>
        <end position="28"/>
    </location>
</feature>
<proteinExistence type="predicted"/>
<keyword evidence="5" id="KW-1185">Reference proteome</keyword>
<keyword evidence="1" id="KW-0175">Coiled coil</keyword>
<accession>A0A511NLS0</accession>
<organism evidence="4 5">
    <name type="scientific">Empedobacter brevis NBRC 14943 = ATCC 43319</name>
    <dbReference type="NCBI Taxonomy" id="1218108"/>
    <lineage>
        <taxon>Bacteria</taxon>
        <taxon>Pseudomonadati</taxon>
        <taxon>Bacteroidota</taxon>
        <taxon>Flavobacteriia</taxon>
        <taxon>Flavobacteriales</taxon>
        <taxon>Weeksellaceae</taxon>
        <taxon>Empedobacter</taxon>
    </lineage>
</organism>
<dbReference type="SUPFAM" id="SSF48452">
    <property type="entry name" value="TPR-like"/>
    <property type="match status" value="2"/>
</dbReference>
<dbReference type="SUPFAM" id="SSF46894">
    <property type="entry name" value="C-terminal effector domain of the bipartite response regulators"/>
    <property type="match status" value="1"/>
</dbReference>
<gene>
    <name evidence="4" type="ORF">EB1_29510</name>
</gene>
<dbReference type="GO" id="GO:0003677">
    <property type="term" value="F:DNA binding"/>
    <property type="evidence" value="ECO:0007669"/>
    <property type="project" value="InterPro"/>
</dbReference>
<dbReference type="InterPro" id="IPR036388">
    <property type="entry name" value="WH-like_DNA-bd_sf"/>
</dbReference>
<comment type="caution">
    <text evidence="4">The sequence shown here is derived from an EMBL/GenBank/DDBJ whole genome shotgun (WGS) entry which is preliminary data.</text>
</comment>
<sequence>MFLCLLYNYKILIFKNILLVFFVFHFSLCFSQQKNEITKKDSFIDLSDQYINIDFGKSLTFAKKALVEAKKENDTYSKAQAYYYIAKSYVFFRNFEKGDYYIRKGFTEEAVEKDIHLKALFLMLEGTYYSRMSLVEQTLISNRKIINFVESKDDMESKVILANVYMNMADCYTELKKYDSAHFYADKSIVTVEKIPLKRYLNMRKIYKNKSFIYFYKSWILLQQNKPDQAYFYIEKAYKQAILEKIEYLALFYEIYGDYYYQIRNYQKAVDYYLLAADNKVKFKQNSAYVDSKIAKSYKILGDVHKEKYYLEIAENRHRIDKEEHNLIIQKELVRMLEKEKNEKSNIRFNNHLMIVSITFLFTLLLIILVIRYQKIRKRKRTIIEEQKIKLLEKESEIYKKEREFEKLELKVNNPFSELNNMVKENSPQFWGRFQEIYSNFSAKMLEINPTLKVSELTFCAYIYLGFSNKEIAEYTFKSIRTIENNRYNLRKKIGLTSEEDFCLWLRKYIDT</sequence>
<evidence type="ECO:0000313" key="5">
    <source>
        <dbReference type="Proteomes" id="UP000321245"/>
    </source>
</evidence>
<evidence type="ECO:0000256" key="1">
    <source>
        <dbReference type="SAM" id="Coils"/>
    </source>
</evidence>
<dbReference type="STRING" id="1218108.GCA_000382425_02605"/>
<reference evidence="4 5" key="1">
    <citation type="submission" date="2019-07" db="EMBL/GenBank/DDBJ databases">
        <title>Whole genome shotgun sequence of Empedobacter brevis NBRC 14943.</title>
        <authorList>
            <person name="Hosoyama A."/>
            <person name="Uohara A."/>
            <person name="Ohji S."/>
            <person name="Ichikawa N."/>
        </authorList>
    </citation>
    <scope>NUCLEOTIDE SEQUENCE [LARGE SCALE GENOMIC DNA]</scope>
    <source>
        <strain evidence="4 5">NBRC 14943</strain>
    </source>
</reference>
<keyword evidence="2" id="KW-1133">Transmembrane helix</keyword>
<evidence type="ECO:0000313" key="4">
    <source>
        <dbReference type="EMBL" id="GEM53161.1"/>
    </source>
</evidence>
<keyword evidence="2" id="KW-0812">Transmembrane</keyword>
<feature type="coiled-coil region" evidence="1">
    <location>
        <begin position="384"/>
        <end position="411"/>
    </location>
</feature>
<dbReference type="InterPro" id="IPR000792">
    <property type="entry name" value="Tscrpt_reg_LuxR_C"/>
</dbReference>
<evidence type="ECO:0000259" key="3">
    <source>
        <dbReference type="SMART" id="SM00421"/>
    </source>
</evidence>
<dbReference type="GO" id="GO:0006355">
    <property type="term" value="P:regulation of DNA-templated transcription"/>
    <property type="evidence" value="ECO:0007669"/>
    <property type="project" value="InterPro"/>
</dbReference>
<dbReference type="Proteomes" id="UP000321245">
    <property type="component" value="Unassembled WGS sequence"/>
</dbReference>
<dbReference type="Gene3D" id="1.10.10.10">
    <property type="entry name" value="Winged helix-like DNA-binding domain superfamily/Winged helix DNA-binding domain"/>
    <property type="match status" value="1"/>
</dbReference>